<proteinExistence type="predicted"/>
<reference evidence="1 2" key="1">
    <citation type="submission" date="2019-07" db="EMBL/GenBank/DDBJ databases">
        <title>Genome sequencing of the stress-tolerant strain Azospirillum brasilense Az19.</title>
        <authorList>
            <person name="Maroniche G.A."/>
            <person name="Garcia J.E."/>
            <person name="Pagnussat L."/>
            <person name="Amenta M."/>
            <person name="Creus C.M."/>
        </authorList>
    </citation>
    <scope>NUCLEOTIDE SEQUENCE [LARGE SCALE GENOMIC DNA]</scope>
    <source>
        <strain evidence="1 2">Az19</strain>
    </source>
</reference>
<comment type="caution">
    <text evidence="1">The sequence shown here is derived from an EMBL/GenBank/DDBJ whole genome shotgun (WGS) entry which is preliminary data.</text>
</comment>
<dbReference type="AlphaFoldDB" id="A0A5B0KT79"/>
<name>A0A5B0KT79_9PROT</name>
<evidence type="ECO:0000313" key="2">
    <source>
        <dbReference type="Proteomes" id="UP000325333"/>
    </source>
</evidence>
<protein>
    <submittedName>
        <fullName evidence="1">Uncharacterized protein</fullName>
    </submittedName>
</protein>
<accession>A0A5B0KT79</accession>
<evidence type="ECO:0000313" key="1">
    <source>
        <dbReference type="EMBL" id="KAA1055121.1"/>
    </source>
</evidence>
<gene>
    <name evidence="1" type="ORF">FH063_005683</name>
</gene>
<sequence>MLKDYHAKQTIMDAIMVQNRAIDKCLKIPQKFDGLGGTA</sequence>
<dbReference type="Proteomes" id="UP000325333">
    <property type="component" value="Unassembled WGS sequence"/>
</dbReference>
<dbReference type="EMBL" id="VEWN01000007">
    <property type="protein sequence ID" value="KAA1055121.1"/>
    <property type="molecule type" value="Genomic_DNA"/>
</dbReference>
<organism evidence="1 2">
    <name type="scientific">Azospirillum argentinense</name>
    <dbReference type="NCBI Taxonomy" id="2970906"/>
    <lineage>
        <taxon>Bacteria</taxon>
        <taxon>Pseudomonadati</taxon>
        <taxon>Pseudomonadota</taxon>
        <taxon>Alphaproteobacteria</taxon>
        <taxon>Rhodospirillales</taxon>
        <taxon>Azospirillaceae</taxon>
        <taxon>Azospirillum</taxon>
    </lineage>
</organism>